<dbReference type="InterPro" id="IPR048447">
    <property type="entry name" value="DUF1980_C"/>
</dbReference>
<gene>
    <name evidence="4" type="ORF">ABZ508_16170</name>
</gene>
<sequence length="285" mass="30392">MRRHVQAALLLLTGSAVLHISVLSQVYLRYVKEGLRPFLVASAVLLLLLGVVGAVRDGLPFAPRRTAGEETDDERTDDERTDDGQAADDGHAADDEHQHGHGHGHEHGHGHGHDSGPRVAWLLFLPVLALLLYAPPALGSYTAARETDNAVARVAEFDPLPEADPAPLALSGFIARVQQDRDRSLAGRTVLMTGFVTPAKDRAGTWYLTRLVVSCCAADSRSLRVRVHGAPAPPADTWVTVTGTWHPGGGGALGTATAPVAIDARTVRRVAEPVNPYQDTTPLLP</sequence>
<dbReference type="InterPro" id="IPR015402">
    <property type="entry name" value="DUF1980"/>
</dbReference>
<dbReference type="EMBL" id="JBEXZR010000012">
    <property type="protein sequence ID" value="MEU0708891.1"/>
    <property type="molecule type" value="Genomic_DNA"/>
</dbReference>
<keyword evidence="2" id="KW-0472">Membrane</keyword>
<feature type="transmembrane region" description="Helical" evidence="2">
    <location>
        <begin position="119"/>
        <end position="138"/>
    </location>
</feature>
<dbReference type="NCBIfam" id="TIGR03943">
    <property type="entry name" value="TIGR03943 family putative permease subunit"/>
    <property type="match status" value="1"/>
</dbReference>
<dbReference type="RefSeq" id="WP_359658997.1">
    <property type="nucleotide sequence ID" value="NZ_JBEXZP010000452.1"/>
</dbReference>
<accession>A0ABV2W6X0</accession>
<dbReference type="Proteomes" id="UP001550378">
    <property type="component" value="Unassembled WGS sequence"/>
</dbReference>
<feature type="domain" description="DUF1980" evidence="3">
    <location>
        <begin position="185"/>
        <end position="277"/>
    </location>
</feature>
<evidence type="ECO:0000313" key="5">
    <source>
        <dbReference type="Proteomes" id="UP001550378"/>
    </source>
</evidence>
<evidence type="ECO:0000256" key="1">
    <source>
        <dbReference type="SAM" id="MobiDB-lite"/>
    </source>
</evidence>
<evidence type="ECO:0000256" key="2">
    <source>
        <dbReference type="SAM" id="Phobius"/>
    </source>
</evidence>
<keyword evidence="2" id="KW-0812">Transmembrane</keyword>
<feature type="transmembrane region" description="Helical" evidence="2">
    <location>
        <begin position="34"/>
        <end position="55"/>
    </location>
</feature>
<reference evidence="4 5" key="1">
    <citation type="submission" date="2024-06" db="EMBL/GenBank/DDBJ databases">
        <title>The Natural Products Discovery Center: Release of the First 8490 Sequenced Strains for Exploring Actinobacteria Biosynthetic Diversity.</title>
        <authorList>
            <person name="Kalkreuter E."/>
            <person name="Kautsar S.A."/>
            <person name="Yang D."/>
            <person name="Bader C.D."/>
            <person name="Teijaro C.N."/>
            <person name="Fluegel L."/>
            <person name="Davis C.M."/>
            <person name="Simpson J.R."/>
            <person name="Lauterbach L."/>
            <person name="Steele A.D."/>
            <person name="Gui C."/>
            <person name="Meng S."/>
            <person name="Li G."/>
            <person name="Viehrig K."/>
            <person name="Ye F."/>
            <person name="Su P."/>
            <person name="Kiefer A.F."/>
            <person name="Nichols A."/>
            <person name="Cepeda A.J."/>
            <person name="Yan W."/>
            <person name="Fan B."/>
            <person name="Jiang Y."/>
            <person name="Adhikari A."/>
            <person name="Zheng C.-J."/>
            <person name="Schuster L."/>
            <person name="Cowan T.M."/>
            <person name="Smanski M.J."/>
            <person name="Chevrette M.G."/>
            <person name="De Carvalho L.P.S."/>
            <person name="Shen B."/>
        </authorList>
    </citation>
    <scope>NUCLEOTIDE SEQUENCE [LARGE SCALE GENOMIC DNA]</scope>
    <source>
        <strain evidence="4 5">NPDC006337</strain>
    </source>
</reference>
<keyword evidence="2" id="KW-1133">Transmembrane helix</keyword>
<feature type="compositionally biased region" description="Acidic residues" evidence="1">
    <location>
        <begin position="69"/>
        <end position="81"/>
    </location>
</feature>
<comment type="caution">
    <text evidence="4">The sequence shown here is derived from an EMBL/GenBank/DDBJ whole genome shotgun (WGS) entry which is preliminary data.</text>
</comment>
<proteinExistence type="predicted"/>
<feature type="compositionally biased region" description="Basic and acidic residues" evidence="1">
    <location>
        <begin position="88"/>
        <end position="113"/>
    </location>
</feature>
<organism evidence="4 5">
    <name type="scientific">Streptomyces lavendulocolor</name>
    <dbReference type="NCBI Taxonomy" id="67316"/>
    <lineage>
        <taxon>Bacteria</taxon>
        <taxon>Bacillati</taxon>
        <taxon>Actinomycetota</taxon>
        <taxon>Actinomycetes</taxon>
        <taxon>Kitasatosporales</taxon>
        <taxon>Streptomycetaceae</taxon>
        <taxon>Streptomyces</taxon>
    </lineage>
</organism>
<keyword evidence="5" id="KW-1185">Reference proteome</keyword>
<evidence type="ECO:0000313" key="4">
    <source>
        <dbReference type="EMBL" id="MEU0708891.1"/>
    </source>
</evidence>
<evidence type="ECO:0000259" key="3">
    <source>
        <dbReference type="Pfam" id="PF21537"/>
    </source>
</evidence>
<dbReference type="Pfam" id="PF21537">
    <property type="entry name" value="DUF1980_C"/>
    <property type="match status" value="1"/>
</dbReference>
<protein>
    <submittedName>
        <fullName evidence="4">TIGR03943 family protein</fullName>
    </submittedName>
</protein>
<feature type="region of interest" description="Disordered" evidence="1">
    <location>
        <begin position="62"/>
        <end position="113"/>
    </location>
</feature>
<name>A0ABV2W6X0_9ACTN</name>